<keyword evidence="5" id="KW-1185">Reference proteome</keyword>
<comment type="caution">
    <text evidence="4">The sequence shown here is derived from an EMBL/GenBank/DDBJ whole genome shotgun (WGS) entry which is preliminary data.</text>
</comment>
<feature type="compositionally biased region" description="Low complexity" evidence="3">
    <location>
        <begin position="98"/>
        <end position="139"/>
    </location>
</feature>
<dbReference type="GO" id="GO:0045944">
    <property type="term" value="P:positive regulation of transcription by RNA polymerase II"/>
    <property type="evidence" value="ECO:0007669"/>
    <property type="project" value="InterPro"/>
</dbReference>
<dbReference type="GO" id="GO:0005739">
    <property type="term" value="C:mitochondrion"/>
    <property type="evidence" value="ECO:0007669"/>
    <property type="project" value="TreeGrafter"/>
</dbReference>
<dbReference type="eggNOG" id="ENOG502S3H3">
    <property type="taxonomic scope" value="Eukaryota"/>
</dbReference>
<feature type="region of interest" description="Disordered" evidence="3">
    <location>
        <begin position="98"/>
        <end position="142"/>
    </location>
</feature>
<proteinExistence type="inferred from homology"/>
<dbReference type="GO" id="GO:0006210">
    <property type="term" value="P:thymine catabolic process"/>
    <property type="evidence" value="ECO:0007669"/>
    <property type="project" value="TreeGrafter"/>
</dbReference>
<protein>
    <submittedName>
        <fullName evidence="4">Uncharacterized protein</fullName>
    </submittedName>
</protein>
<sequence length="439" mass="50341">MSLDPNNHQNAVSAAANALQAVGIAQTNNPHHQQQQQQAAQQYAQQLQHNQYYQQVQAQQQAQRASQQAVSQHQQLLNAANQLQQAQAQQAQHQQQYQSAQQQLAQHLPQATSNSNQNQNNQGLIVPTQGQGFQPTQPQSEFGSRHDLISYIHSYARENGFGIVISHSNEKAIYFTCELGGSYRNKRNINDKERKRKLTTRKINCPFTMVANCKKNDNDEVVKWVLRITNADHNHDKMNLNESFPMLRRRNPEINRQIRELYMKGNKPLVIEKLLKSHFKDILINREDIYNETRKMKREERLKNSQGLPLQQPQIQQHQQQVQQQAQQLQNQIVQDQSQQVQQQTAQQLKDEANSFEQNIPSLLQGQGLPLGLTNQYLPNLQQQTQPNPNQQNNQYQYNLHQQAAAAINAQNVGQALAQQPKDDNLSNIDISLVKQQGL</sequence>
<dbReference type="GO" id="GO:0006574">
    <property type="term" value="P:L-valine catabolic process"/>
    <property type="evidence" value="ECO:0007669"/>
    <property type="project" value="TreeGrafter"/>
</dbReference>
<accession>K0KTB2</accession>
<evidence type="ECO:0000256" key="3">
    <source>
        <dbReference type="SAM" id="MobiDB-lite"/>
    </source>
</evidence>
<dbReference type="AlphaFoldDB" id="K0KTB2"/>
<dbReference type="GO" id="GO:0004491">
    <property type="term" value="F:methylmalonate-semialdehyde dehydrogenase (acylating, NAD) activity"/>
    <property type="evidence" value="ECO:0007669"/>
    <property type="project" value="InterPro"/>
</dbReference>
<dbReference type="InParanoid" id="K0KTB2"/>
<evidence type="ECO:0000256" key="1">
    <source>
        <dbReference type="ARBA" id="ARBA00009986"/>
    </source>
</evidence>
<dbReference type="PANTHER" id="PTHR43866">
    <property type="entry name" value="MALONATE-SEMIALDEHYDE DEHYDROGENASE"/>
    <property type="match status" value="1"/>
</dbReference>
<dbReference type="Proteomes" id="UP000009328">
    <property type="component" value="Unassembled WGS sequence"/>
</dbReference>
<organism evidence="4 5">
    <name type="scientific">Wickerhamomyces ciferrii (strain ATCC 14091 / BCRC 22168 / CBS 111 / JCM 3599 / NBRC 0793 / NRRL Y-1031 F-60-10)</name>
    <name type="common">Yeast</name>
    <name type="synonym">Pichia ciferrii</name>
    <dbReference type="NCBI Taxonomy" id="1206466"/>
    <lineage>
        <taxon>Eukaryota</taxon>
        <taxon>Fungi</taxon>
        <taxon>Dikarya</taxon>
        <taxon>Ascomycota</taxon>
        <taxon>Saccharomycotina</taxon>
        <taxon>Saccharomycetes</taxon>
        <taxon>Phaffomycetales</taxon>
        <taxon>Wickerhamomycetaceae</taxon>
        <taxon>Wickerhamomyces</taxon>
    </lineage>
</organism>
<gene>
    <name evidence="4" type="ORF">BN7_5994</name>
</gene>
<feature type="coiled-coil region" evidence="2">
    <location>
        <begin position="315"/>
        <end position="359"/>
    </location>
</feature>
<reference evidence="4 5" key="1">
    <citation type="journal article" date="2012" name="Eukaryot. Cell">
        <title>Draft genome sequence of Wickerhamomyces ciferrii NRRL Y-1031 F-60-10.</title>
        <authorList>
            <person name="Schneider J."/>
            <person name="Andrea H."/>
            <person name="Blom J."/>
            <person name="Jaenicke S."/>
            <person name="Ruckert C."/>
            <person name="Schorsch C."/>
            <person name="Szczepanowski R."/>
            <person name="Farwick M."/>
            <person name="Goesmann A."/>
            <person name="Puhler A."/>
            <person name="Schaffer S."/>
            <person name="Tauch A."/>
            <person name="Kohler T."/>
            <person name="Brinkrolf K."/>
        </authorList>
    </citation>
    <scope>NUCLEOTIDE SEQUENCE [LARGE SCALE GENOMIC DNA]</scope>
    <source>
        <strain evidence="5">ATCC 14091 / BCRC 22168 / CBS 111 / JCM 3599 / NBRC 0793 / NRRL Y-1031 F-60-10</strain>
    </source>
</reference>
<dbReference type="PANTHER" id="PTHR43866:SF3">
    <property type="entry name" value="METHYLMALONATE-SEMIALDEHYDE DEHYDROGENASE [ACYLATING], MITOCHONDRIAL"/>
    <property type="match status" value="1"/>
</dbReference>
<dbReference type="GO" id="GO:0010106">
    <property type="term" value="P:cellular response to iron ion starvation"/>
    <property type="evidence" value="ECO:0007669"/>
    <property type="project" value="InterPro"/>
</dbReference>
<evidence type="ECO:0000256" key="2">
    <source>
        <dbReference type="SAM" id="Coils"/>
    </source>
</evidence>
<evidence type="ECO:0000313" key="5">
    <source>
        <dbReference type="Proteomes" id="UP000009328"/>
    </source>
</evidence>
<dbReference type="STRING" id="1206466.K0KTB2"/>
<dbReference type="GO" id="GO:0000981">
    <property type="term" value="F:DNA-binding transcription factor activity, RNA polymerase II-specific"/>
    <property type="evidence" value="ECO:0007669"/>
    <property type="project" value="InterPro"/>
</dbReference>
<dbReference type="HOGENOM" id="CLU_624392_0_0_1"/>
<dbReference type="InterPro" id="IPR014842">
    <property type="entry name" value="AFT"/>
</dbReference>
<evidence type="ECO:0000313" key="4">
    <source>
        <dbReference type="EMBL" id="CCH46401.1"/>
    </source>
</evidence>
<dbReference type="Pfam" id="PF08731">
    <property type="entry name" value="AFT"/>
    <property type="match status" value="1"/>
</dbReference>
<name>K0KTB2_WICCF</name>
<dbReference type="EMBL" id="CAIF01000244">
    <property type="protein sequence ID" value="CCH46401.1"/>
    <property type="molecule type" value="Genomic_DNA"/>
</dbReference>
<comment type="similarity">
    <text evidence="1">Belongs to the aldehyde dehydrogenase family.</text>
</comment>
<dbReference type="InterPro" id="IPR010061">
    <property type="entry name" value="MeMal-semiAld_DH"/>
</dbReference>
<keyword evidence="2" id="KW-0175">Coiled coil</keyword>